<evidence type="ECO:0000313" key="2">
    <source>
        <dbReference type="Proteomes" id="UP000028492"/>
    </source>
</evidence>
<dbReference type="KEGG" id="aja:AJAP_06755"/>
<dbReference type="EMBL" id="CP008953">
    <property type="protein sequence ID" value="AIG74268.1"/>
    <property type="molecule type" value="Genomic_DNA"/>
</dbReference>
<dbReference type="InterPro" id="IPR011042">
    <property type="entry name" value="6-blade_b-propeller_TolB-like"/>
</dbReference>
<organism evidence="1 2">
    <name type="scientific">Amycolatopsis japonica</name>
    <dbReference type="NCBI Taxonomy" id="208439"/>
    <lineage>
        <taxon>Bacteria</taxon>
        <taxon>Bacillati</taxon>
        <taxon>Actinomycetota</taxon>
        <taxon>Actinomycetes</taxon>
        <taxon>Pseudonocardiales</taxon>
        <taxon>Pseudonocardiaceae</taxon>
        <taxon>Amycolatopsis</taxon>
        <taxon>Amycolatopsis japonica group</taxon>
    </lineage>
</organism>
<dbReference type="Gene3D" id="2.120.10.30">
    <property type="entry name" value="TolB, C-terminal domain"/>
    <property type="match status" value="1"/>
</dbReference>
<dbReference type="HOGENOM" id="CLU_070328_0_0_11"/>
<keyword evidence="2" id="KW-1185">Reference proteome</keyword>
<dbReference type="Proteomes" id="UP000028492">
    <property type="component" value="Chromosome"/>
</dbReference>
<gene>
    <name evidence="1" type="ORF">AJAP_06755</name>
</gene>
<accession>A0A075UN21</accession>
<sequence>MRARILGVAAAVVVLIAAAVGYGVLSRDRGPAVNSVAVVTGQPVSVQAKGQLLFRNTAEGPDFGHLATVPADRPGEPRKVSGLSCDRFAASAGTALCLAAQPGVLPPMTDVIVLDKDLKEIRRIELPGTPSRGRVSPDGKLAYWTLFVNGDSYAETGFSTRAGIFNLATGKLMKSIEEMGLLLDGKPYYSSDVNYWGITFAPDGKKFYATVGTKGKTYLVEADYEKLVARMIRENVECPSLSPDAKRIAFKKKVSADLAAPWRLAVLDLASGKETMLAETRSVDDQAAWLDDRTVAYGVDSAVWSVPADGSGAPRELVAQAASPAGV</sequence>
<dbReference type="eggNOG" id="COG0823">
    <property type="taxonomic scope" value="Bacteria"/>
</dbReference>
<dbReference type="RefSeq" id="WP_038509046.1">
    <property type="nucleotide sequence ID" value="NZ_CP008953.1"/>
</dbReference>
<evidence type="ECO:0000313" key="1">
    <source>
        <dbReference type="EMBL" id="AIG74268.1"/>
    </source>
</evidence>
<dbReference type="AlphaFoldDB" id="A0A075UN21"/>
<protein>
    <submittedName>
        <fullName evidence="1">Conserved putative secreted protein</fullName>
    </submittedName>
</protein>
<dbReference type="STRING" id="208439.AJAP_06755"/>
<dbReference type="SUPFAM" id="SSF69304">
    <property type="entry name" value="Tricorn protease N-terminal domain"/>
    <property type="match status" value="1"/>
</dbReference>
<name>A0A075UN21_9PSEU</name>
<proteinExistence type="predicted"/>
<reference evidence="1 2" key="1">
    <citation type="journal article" date="2014" name="J. Biotechnol.">
        <title>Complete genome sequence of the actinobacterium Amycolatopsis japonica MG417-CF17(T) (=DSM 44213T) producing (S,S)-N,N'-ethylenediaminedisuccinic acid.</title>
        <authorList>
            <person name="Stegmann E."/>
            <person name="Albersmeier A."/>
            <person name="Spohn M."/>
            <person name="Gert H."/>
            <person name="Weber T."/>
            <person name="Wohlleben W."/>
            <person name="Kalinowski J."/>
            <person name="Ruckert C."/>
        </authorList>
    </citation>
    <scope>NUCLEOTIDE SEQUENCE [LARGE SCALE GENOMIC DNA]</scope>
    <source>
        <strain evidence="2">MG417-CF17 (DSM 44213)</strain>
    </source>
</reference>